<evidence type="ECO:0000256" key="5">
    <source>
        <dbReference type="ARBA" id="ARBA00022679"/>
    </source>
</evidence>
<evidence type="ECO:0000256" key="4">
    <source>
        <dbReference type="ARBA" id="ARBA00015443"/>
    </source>
</evidence>
<keyword evidence="10" id="KW-0460">Magnesium</keyword>
<dbReference type="Pfam" id="PF04446">
    <property type="entry name" value="Thg1"/>
    <property type="match status" value="1"/>
</dbReference>
<evidence type="ECO:0000313" key="16">
    <source>
        <dbReference type="Proteomes" id="UP000070544"/>
    </source>
</evidence>
<evidence type="ECO:0000256" key="8">
    <source>
        <dbReference type="ARBA" id="ARBA00022723"/>
    </source>
</evidence>
<keyword evidence="8" id="KW-0479">Metal-binding</keyword>
<comment type="cofactor">
    <cofactor evidence="1">
        <name>Mg(2+)</name>
        <dbReference type="ChEBI" id="CHEBI:18420"/>
    </cofactor>
</comment>
<protein>
    <recommendedName>
        <fullName evidence="4">tRNA(His) guanylyltransferase</fullName>
        <ecNumber evidence="3">2.7.7.79</ecNumber>
    </recommendedName>
    <alternativeName>
        <fullName evidence="12">tRNA-histidine guanylyltransferase</fullName>
    </alternativeName>
</protein>
<evidence type="ECO:0000256" key="7">
    <source>
        <dbReference type="ARBA" id="ARBA00022695"/>
    </source>
</evidence>
<dbReference type="EMBL" id="KQ965768">
    <property type="protein sequence ID" value="KXS14620.1"/>
    <property type="molecule type" value="Genomic_DNA"/>
</dbReference>
<comment type="similarity">
    <text evidence="2">Belongs to the tRNA(His) guanylyltransferase family.</text>
</comment>
<dbReference type="InterPro" id="IPR024956">
    <property type="entry name" value="tRNAHis_GuaTrfase_cat"/>
</dbReference>
<dbReference type="GO" id="GO:0006400">
    <property type="term" value="P:tRNA modification"/>
    <property type="evidence" value="ECO:0007669"/>
    <property type="project" value="InterPro"/>
</dbReference>
<evidence type="ECO:0000256" key="1">
    <source>
        <dbReference type="ARBA" id="ARBA00001946"/>
    </source>
</evidence>
<evidence type="ECO:0000256" key="9">
    <source>
        <dbReference type="ARBA" id="ARBA00022741"/>
    </source>
</evidence>
<proteinExistence type="inferred from homology"/>
<dbReference type="PANTHER" id="PTHR12729">
    <property type="entry name" value="TRNA(HIS) GUANYLYLTRANSFERASE-RELATED"/>
    <property type="match status" value="1"/>
</dbReference>
<keyword evidence="5 15" id="KW-0808">Transferase</keyword>
<evidence type="ECO:0000259" key="13">
    <source>
        <dbReference type="Pfam" id="PF04446"/>
    </source>
</evidence>
<dbReference type="GO" id="GO:0008193">
    <property type="term" value="F:tRNA guanylyltransferase activity"/>
    <property type="evidence" value="ECO:0007669"/>
    <property type="project" value="UniProtKB-EC"/>
</dbReference>
<keyword evidence="16" id="KW-1185">Reference proteome</keyword>
<keyword evidence="6" id="KW-0819">tRNA processing</keyword>
<dbReference type="InterPro" id="IPR007537">
    <property type="entry name" value="tRNAHis_GuaTrfase_Thg1"/>
</dbReference>
<evidence type="ECO:0000256" key="2">
    <source>
        <dbReference type="ARBA" id="ARBA00010113"/>
    </source>
</evidence>
<dbReference type="Gene3D" id="3.30.70.3000">
    <property type="match status" value="1"/>
</dbReference>
<dbReference type="InterPro" id="IPR025845">
    <property type="entry name" value="Thg1_C_dom"/>
</dbReference>
<feature type="domain" description="Thg1 C-terminal" evidence="14">
    <location>
        <begin position="232"/>
        <end position="284"/>
    </location>
</feature>
<evidence type="ECO:0000256" key="11">
    <source>
        <dbReference type="ARBA" id="ARBA00023134"/>
    </source>
</evidence>
<dbReference type="GO" id="GO:0000287">
    <property type="term" value="F:magnesium ion binding"/>
    <property type="evidence" value="ECO:0007669"/>
    <property type="project" value="InterPro"/>
</dbReference>
<evidence type="ECO:0000259" key="14">
    <source>
        <dbReference type="Pfam" id="PF14413"/>
    </source>
</evidence>
<sequence length="313" mass="35236">MAKSKYEYVRAFELPDAILPSTFILVRVDGRNFSTFTKKHNFSKPLDFRGVAIMERAAQTVMKEFSGDIVLAFGQSDEFSFLLKKSSNLYNRRASKLVSSVVSLFTSAYVFWWDSVLSPVTNDAAPARASATVSVPSIMIPVTPNAASPRLDVTSSTTVVPPWPLYPPSFDGRAVCYPTEKEVKDYFRWRQADTHINCLYNTCYHHLTSRPANPEFQLPSMPTFLPSPPRPLTPSEAEVLLSRTDSSMKNELLFKGFGVNYNALPPAARKGSVLRWGKVEDQNGRMRTQAVVEYVDLISEAFWEERGLLQQQV</sequence>
<accession>A0A139ACX8</accession>
<keyword evidence="7 15" id="KW-0548">Nucleotidyltransferase</keyword>
<dbReference type="PANTHER" id="PTHR12729:SF6">
    <property type="entry name" value="TRNA(HIS) GUANYLYLTRANSFERASE-RELATED"/>
    <property type="match status" value="1"/>
</dbReference>
<dbReference type="EC" id="2.7.7.79" evidence="3"/>
<organism evidence="15 16">
    <name type="scientific">Gonapodya prolifera (strain JEL478)</name>
    <name type="common">Monoblepharis prolifera</name>
    <dbReference type="NCBI Taxonomy" id="1344416"/>
    <lineage>
        <taxon>Eukaryota</taxon>
        <taxon>Fungi</taxon>
        <taxon>Fungi incertae sedis</taxon>
        <taxon>Chytridiomycota</taxon>
        <taxon>Chytridiomycota incertae sedis</taxon>
        <taxon>Monoblepharidomycetes</taxon>
        <taxon>Monoblepharidales</taxon>
        <taxon>Gonapodyaceae</taxon>
        <taxon>Gonapodya</taxon>
    </lineage>
</organism>
<dbReference type="AlphaFoldDB" id="A0A139ACX8"/>
<keyword evidence="9" id="KW-0547">Nucleotide-binding</keyword>
<dbReference type="GO" id="GO:0005525">
    <property type="term" value="F:GTP binding"/>
    <property type="evidence" value="ECO:0007669"/>
    <property type="project" value="UniProtKB-KW"/>
</dbReference>
<evidence type="ECO:0000256" key="10">
    <source>
        <dbReference type="ARBA" id="ARBA00022842"/>
    </source>
</evidence>
<dbReference type="STRING" id="1344416.A0A139ACX8"/>
<dbReference type="OrthoDB" id="62560at2759"/>
<name>A0A139ACX8_GONPJ</name>
<evidence type="ECO:0000256" key="12">
    <source>
        <dbReference type="ARBA" id="ARBA00032480"/>
    </source>
</evidence>
<dbReference type="InterPro" id="IPR038469">
    <property type="entry name" value="tRNAHis_GuaTrfase_Thg1_sf"/>
</dbReference>
<feature type="domain" description="tRNAHis guanylyltransferase catalytic" evidence="13">
    <location>
        <begin position="6"/>
        <end position="178"/>
    </location>
</feature>
<feature type="domain" description="Thg1 C-terminal" evidence="14">
    <location>
        <begin position="181"/>
        <end position="209"/>
    </location>
</feature>
<gene>
    <name evidence="15" type="ORF">M427DRAFT_57523</name>
</gene>
<dbReference type="Pfam" id="PF14413">
    <property type="entry name" value="Thg1C"/>
    <property type="match status" value="2"/>
</dbReference>
<keyword evidence="11" id="KW-0342">GTP-binding</keyword>
<reference evidence="15 16" key="1">
    <citation type="journal article" date="2015" name="Genome Biol. Evol.">
        <title>Phylogenomic analyses indicate that early fungi evolved digesting cell walls of algal ancestors of land plants.</title>
        <authorList>
            <person name="Chang Y."/>
            <person name="Wang S."/>
            <person name="Sekimoto S."/>
            <person name="Aerts A.L."/>
            <person name="Choi C."/>
            <person name="Clum A."/>
            <person name="LaButti K.M."/>
            <person name="Lindquist E.A."/>
            <person name="Yee Ngan C."/>
            <person name="Ohm R.A."/>
            <person name="Salamov A.A."/>
            <person name="Grigoriev I.V."/>
            <person name="Spatafora J.W."/>
            <person name="Berbee M.L."/>
        </authorList>
    </citation>
    <scope>NUCLEOTIDE SEQUENCE [LARGE SCALE GENOMIC DNA]</scope>
    <source>
        <strain evidence="15 16">JEL478</strain>
    </source>
</reference>
<dbReference type="OMA" id="WKQHTEI"/>
<dbReference type="Proteomes" id="UP000070544">
    <property type="component" value="Unassembled WGS sequence"/>
</dbReference>
<evidence type="ECO:0000313" key="15">
    <source>
        <dbReference type="EMBL" id="KXS14620.1"/>
    </source>
</evidence>
<evidence type="ECO:0000256" key="3">
    <source>
        <dbReference type="ARBA" id="ARBA00012511"/>
    </source>
</evidence>
<evidence type="ECO:0000256" key="6">
    <source>
        <dbReference type="ARBA" id="ARBA00022694"/>
    </source>
</evidence>